<evidence type="ECO:0000313" key="1">
    <source>
        <dbReference type="EMBL" id="SDF73221.1"/>
    </source>
</evidence>
<sequence length="61" mass="6522">MRHCTIREGEGGVLMNASTQAPFSYKDACVELGPHVGGNPTTALEARKAVSDFLQALFKLS</sequence>
<name>A0A1G7NH32_9BRAD</name>
<organism evidence="1 2">
    <name type="scientific">Bradyrhizobium brasilense</name>
    <dbReference type="NCBI Taxonomy" id="1419277"/>
    <lineage>
        <taxon>Bacteria</taxon>
        <taxon>Pseudomonadati</taxon>
        <taxon>Pseudomonadota</taxon>
        <taxon>Alphaproteobacteria</taxon>
        <taxon>Hyphomicrobiales</taxon>
        <taxon>Nitrobacteraceae</taxon>
        <taxon>Bradyrhizobium</taxon>
    </lineage>
</organism>
<reference evidence="1 2" key="1">
    <citation type="submission" date="2016-10" db="EMBL/GenBank/DDBJ databases">
        <authorList>
            <person name="de Groot N.N."/>
        </authorList>
    </citation>
    <scope>NUCLEOTIDE SEQUENCE [LARGE SCALE GENOMIC DNA]</scope>
    <source>
        <strain evidence="1 2">R5</strain>
    </source>
</reference>
<gene>
    <name evidence="1" type="ORF">SAMN05216337_107031</name>
</gene>
<dbReference type="EMBL" id="FMZW01000070">
    <property type="protein sequence ID" value="SDF73221.1"/>
    <property type="molecule type" value="Genomic_DNA"/>
</dbReference>
<dbReference type="AlphaFoldDB" id="A0A1G7NH32"/>
<accession>A0A1G7NH32</accession>
<proteinExistence type="predicted"/>
<evidence type="ECO:0000313" key="2">
    <source>
        <dbReference type="Proteomes" id="UP000199245"/>
    </source>
</evidence>
<protein>
    <submittedName>
        <fullName evidence="1">Uncharacterized protein</fullName>
    </submittedName>
</protein>
<dbReference type="Proteomes" id="UP000199245">
    <property type="component" value="Unassembled WGS sequence"/>
</dbReference>